<gene>
    <name evidence="3" type="ORF">Vbra_5168</name>
</gene>
<dbReference type="AlphaFoldDB" id="A0A0G4EMJ4"/>
<dbReference type="SMART" id="SM00320">
    <property type="entry name" value="WD40"/>
    <property type="match status" value="3"/>
</dbReference>
<dbReference type="STRING" id="1169540.A0A0G4EMJ4"/>
<dbReference type="Gene3D" id="2.130.10.10">
    <property type="entry name" value="YVTN repeat-like/Quinoprotein amine dehydrogenase"/>
    <property type="match status" value="1"/>
</dbReference>
<dbReference type="InParanoid" id="A0A0G4EMJ4"/>
<dbReference type="OrthoDB" id="24670at2759"/>
<proteinExistence type="predicted"/>
<keyword evidence="4" id="KW-1185">Reference proteome</keyword>
<dbReference type="VEuPathDB" id="CryptoDB:Vbra_5168"/>
<dbReference type="OMA" id="LDIRMPC"/>
<organism evidence="3 4">
    <name type="scientific">Vitrella brassicaformis (strain CCMP3155)</name>
    <dbReference type="NCBI Taxonomy" id="1169540"/>
    <lineage>
        <taxon>Eukaryota</taxon>
        <taxon>Sar</taxon>
        <taxon>Alveolata</taxon>
        <taxon>Colpodellida</taxon>
        <taxon>Vitrellaceae</taxon>
        <taxon>Vitrella</taxon>
    </lineage>
</organism>
<sequence>MARIEGSLGADGVTVKFGQPSAAMAFRSSFSGMSGDARAKLTFAMGTLEEQSSNEIRVYEVPLPAPSGRPVRTLHRDPPAAVASQPDPVTRIVWQPDFARSSERLIASGEALRLYEYSDGGDGASLRPIRVFRPPQLHTANTEASSEDSLLTSCDWSWGESWKAAACAEEGNVTLFDLNRGEAVSTFIAHPTGMDDVRFGSSSLLTAGRDGQLRHFDLRTKPTAFCCLYSNTGPDAAPNCREGPILRIETNPLDENFVALIEREDMRVTIVDLRKVNKPFCARSTSFPTGIAWHPANSKRLLSTYERGQLIMWSIESTKDAEQHRTKSVGGLGLREEAFGVQWSRVHTDWKALQHIDSVVLTNALADTDRDMLSYV</sequence>
<dbReference type="InterPro" id="IPR045159">
    <property type="entry name" value="DCAF7-like"/>
</dbReference>
<evidence type="ECO:0000313" key="3">
    <source>
        <dbReference type="EMBL" id="CEL98231.1"/>
    </source>
</evidence>
<dbReference type="SUPFAM" id="SSF50978">
    <property type="entry name" value="WD40 repeat-like"/>
    <property type="match status" value="1"/>
</dbReference>
<dbReference type="InterPro" id="IPR015943">
    <property type="entry name" value="WD40/YVTN_repeat-like_dom_sf"/>
</dbReference>
<keyword evidence="1" id="KW-0853">WD repeat</keyword>
<dbReference type="InterPro" id="IPR001680">
    <property type="entry name" value="WD40_rpt"/>
</dbReference>
<dbReference type="PANTHER" id="PTHR19919">
    <property type="entry name" value="WD REPEAT CONTAINING PROTEIN"/>
    <property type="match status" value="1"/>
</dbReference>
<evidence type="ECO:0000256" key="2">
    <source>
        <dbReference type="ARBA" id="ARBA00022737"/>
    </source>
</evidence>
<dbReference type="InterPro" id="IPR036322">
    <property type="entry name" value="WD40_repeat_dom_sf"/>
</dbReference>
<evidence type="ECO:0000256" key="1">
    <source>
        <dbReference type="ARBA" id="ARBA00022574"/>
    </source>
</evidence>
<evidence type="ECO:0000313" key="4">
    <source>
        <dbReference type="Proteomes" id="UP000041254"/>
    </source>
</evidence>
<keyword evidence="2" id="KW-0677">Repeat</keyword>
<accession>A0A0G4EMJ4</accession>
<reference evidence="3 4" key="1">
    <citation type="submission" date="2014-11" db="EMBL/GenBank/DDBJ databases">
        <authorList>
            <person name="Zhu J."/>
            <person name="Qi W."/>
            <person name="Song R."/>
        </authorList>
    </citation>
    <scope>NUCLEOTIDE SEQUENCE [LARGE SCALE GENOMIC DNA]</scope>
</reference>
<dbReference type="Proteomes" id="UP000041254">
    <property type="component" value="Unassembled WGS sequence"/>
</dbReference>
<name>A0A0G4EMJ4_VITBC</name>
<dbReference type="EMBL" id="CDMY01000266">
    <property type="protein sequence ID" value="CEL98231.1"/>
    <property type="molecule type" value="Genomic_DNA"/>
</dbReference>
<protein>
    <submittedName>
        <fullName evidence="3">Uncharacterized protein</fullName>
    </submittedName>
</protein>